<dbReference type="EMBL" id="ACYG01000024">
    <property type="protein sequence ID" value="EEV17554.1"/>
    <property type="molecule type" value="Genomic_DNA"/>
</dbReference>
<accession>C8PHE0</accession>
<organism evidence="1 2">
    <name type="scientific">Campylobacter gracilis RM3268</name>
    <dbReference type="NCBI Taxonomy" id="553220"/>
    <lineage>
        <taxon>Bacteria</taxon>
        <taxon>Pseudomonadati</taxon>
        <taxon>Campylobacterota</taxon>
        <taxon>Epsilonproteobacteria</taxon>
        <taxon>Campylobacterales</taxon>
        <taxon>Campylobacteraceae</taxon>
        <taxon>Campylobacter</taxon>
    </lineage>
</organism>
<evidence type="ECO:0000313" key="2">
    <source>
        <dbReference type="Proteomes" id="UP000005709"/>
    </source>
</evidence>
<dbReference type="AlphaFoldDB" id="C8PHE0"/>
<name>C8PHE0_9BACT</name>
<sequence length="38" mass="4546">MHYSRAFINTRRAKFYSFAICSRRPRNRISRATNIARG</sequence>
<dbReference type="Proteomes" id="UP000005709">
    <property type="component" value="Unassembled WGS sequence"/>
</dbReference>
<proteinExistence type="predicted"/>
<evidence type="ECO:0000313" key="1">
    <source>
        <dbReference type="EMBL" id="EEV17554.1"/>
    </source>
</evidence>
<keyword evidence="2" id="KW-1185">Reference proteome</keyword>
<protein>
    <submittedName>
        <fullName evidence="1">Uncharacterized protein</fullName>
    </submittedName>
</protein>
<gene>
    <name evidence="1" type="ORF">CAMGR0001_0384</name>
</gene>
<reference evidence="1 2" key="1">
    <citation type="submission" date="2009-07" db="EMBL/GenBank/DDBJ databases">
        <authorList>
            <person name="Madupu R."/>
            <person name="Sebastian Y."/>
            <person name="Durkin A.S."/>
            <person name="Torralba M."/>
            <person name="Methe B."/>
            <person name="Sutton G.G."/>
            <person name="Strausberg R.L."/>
            <person name="Nelson K.E."/>
        </authorList>
    </citation>
    <scope>NUCLEOTIDE SEQUENCE [LARGE SCALE GENOMIC DNA]</scope>
    <source>
        <strain evidence="1 2">RM3268</strain>
    </source>
</reference>
<comment type="caution">
    <text evidence="1">The sequence shown here is derived from an EMBL/GenBank/DDBJ whole genome shotgun (WGS) entry which is preliminary data.</text>
</comment>